<accession>A0AAE2YND7</accession>
<dbReference type="Gene3D" id="3.40.50.300">
    <property type="entry name" value="P-loop containing nucleotide triphosphate hydrolases"/>
    <property type="match status" value="1"/>
</dbReference>
<dbReference type="RefSeq" id="WP_215870342.1">
    <property type="nucleotide sequence ID" value="NZ_JAAXYO010000037.1"/>
</dbReference>
<proteinExistence type="inferred from homology"/>
<keyword evidence="4" id="KW-1185">Reference proteome</keyword>
<protein>
    <submittedName>
        <fullName evidence="3">P-type conjugative transfer ATPase TrbB</fullName>
    </submittedName>
</protein>
<evidence type="ECO:0000313" key="3">
    <source>
        <dbReference type="EMBL" id="MBU2787224.1"/>
    </source>
</evidence>
<dbReference type="GO" id="GO:0005524">
    <property type="term" value="F:ATP binding"/>
    <property type="evidence" value="ECO:0007669"/>
    <property type="project" value="InterPro"/>
</dbReference>
<dbReference type="AlphaFoldDB" id="A0AAE2YND7"/>
<dbReference type="GO" id="GO:0005737">
    <property type="term" value="C:cytoplasm"/>
    <property type="evidence" value="ECO:0007669"/>
    <property type="project" value="InterPro"/>
</dbReference>
<dbReference type="NCBIfam" id="TIGR02782">
    <property type="entry name" value="TrbB_P"/>
    <property type="match status" value="1"/>
</dbReference>
<dbReference type="InterPro" id="IPR001482">
    <property type="entry name" value="T2SS/T4SS_dom"/>
</dbReference>
<sequence length="325" mass="35916">MTIDHDLKEQEAHARRVEQMRRYLGKSIVALFGDPKVVEIMANPDGQVYVERLGEGMTEFAQIDPYSVQSVLGLMADFLHTTVSRDKPIVEGAMPTEFLRSRFAGAIPPLVEGASFSIRLPARSVFTLNQYVERGIVTEEQRDFLEQSLRERKNMLVSGGTGSGKTTLSNALIDVIAQSSGAEQRIVIIEDTRELQCSAPNVVQFLTDDDAGIDMTRLLKLTLRYRPDRILVGEVRDKAALALLKAWNTGHPGGIATLHANHPEAALLRLDQLCQEAGVPSQKDLIREAVDVVIQIARDPEHPAGRRITAIHEVKVNRAEVSPQG</sequence>
<evidence type="ECO:0000313" key="4">
    <source>
        <dbReference type="Proteomes" id="UP001197378"/>
    </source>
</evidence>
<dbReference type="InterPro" id="IPR027417">
    <property type="entry name" value="P-loop_NTPase"/>
</dbReference>
<dbReference type="EMBL" id="JAAXYO010000037">
    <property type="protein sequence ID" value="MBU2787224.1"/>
    <property type="molecule type" value="Genomic_DNA"/>
</dbReference>
<dbReference type="PANTHER" id="PTHR30486:SF6">
    <property type="entry name" value="TYPE IV PILUS RETRACTATION ATPASE PILT"/>
    <property type="match status" value="1"/>
</dbReference>
<reference evidence="3" key="1">
    <citation type="journal article" date="2021" name="ISME J.">
        <title>Genomic evolution of the class Acidithiobacillia: deep-branching Proteobacteria living in extreme acidic conditions.</title>
        <authorList>
            <person name="Moya-Beltran A."/>
            <person name="Beard S."/>
            <person name="Rojas-Villalobos C."/>
            <person name="Issotta F."/>
            <person name="Gallardo Y."/>
            <person name="Ulloa R."/>
            <person name="Giaveno A."/>
            <person name="Degli Esposti M."/>
            <person name="Johnson D.B."/>
            <person name="Quatrini R."/>
        </authorList>
    </citation>
    <scope>NUCLEOTIDE SEQUENCE</scope>
    <source>
        <strain evidence="3">VAN18-1</strain>
    </source>
</reference>
<gene>
    <name evidence="3" type="primary">trbB</name>
    <name evidence="3" type="ORF">HFQ13_03175</name>
</gene>
<feature type="domain" description="Bacterial type II secretion system protein E" evidence="2">
    <location>
        <begin position="223"/>
        <end position="237"/>
    </location>
</feature>
<evidence type="ECO:0000259" key="2">
    <source>
        <dbReference type="PROSITE" id="PS00662"/>
    </source>
</evidence>
<dbReference type="PANTHER" id="PTHR30486">
    <property type="entry name" value="TWITCHING MOTILITY PROTEIN PILT"/>
    <property type="match status" value="1"/>
</dbReference>
<organism evidence="3 4">
    <name type="scientific">Igneacidithiobacillus copahuensis</name>
    <dbReference type="NCBI Taxonomy" id="2724909"/>
    <lineage>
        <taxon>Bacteria</taxon>
        <taxon>Pseudomonadati</taxon>
        <taxon>Pseudomonadota</taxon>
        <taxon>Acidithiobacillia</taxon>
        <taxon>Acidithiobacillales</taxon>
        <taxon>Acidithiobacillaceae</taxon>
        <taxon>Igneacidithiobacillus</taxon>
    </lineage>
</organism>
<dbReference type="InterPro" id="IPR014149">
    <property type="entry name" value="Conjug-transfer_TrbB"/>
</dbReference>
<dbReference type="Pfam" id="PF00437">
    <property type="entry name" value="T2SSE"/>
    <property type="match status" value="1"/>
</dbReference>
<name>A0AAE2YND7_9PROT</name>
<dbReference type="InterPro" id="IPR050921">
    <property type="entry name" value="T4SS_GSP_E_ATPase"/>
</dbReference>
<comment type="caution">
    <text evidence="3">The sequence shown here is derived from an EMBL/GenBank/DDBJ whole genome shotgun (WGS) entry which is preliminary data.</text>
</comment>
<dbReference type="PROSITE" id="PS00662">
    <property type="entry name" value="T2SP_E"/>
    <property type="match status" value="1"/>
</dbReference>
<dbReference type="SUPFAM" id="SSF52540">
    <property type="entry name" value="P-loop containing nucleoside triphosphate hydrolases"/>
    <property type="match status" value="1"/>
</dbReference>
<dbReference type="CDD" id="cd01130">
    <property type="entry name" value="VirB11-like_ATPase"/>
    <property type="match status" value="1"/>
</dbReference>
<dbReference type="Gene3D" id="3.30.450.90">
    <property type="match status" value="1"/>
</dbReference>
<comment type="similarity">
    <text evidence="1">Belongs to the GSP E family.</text>
</comment>
<dbReference type="Proteomes" id="UP001197378">
    <property type="component" value="Unassembled WGS sequence"/>
</dbReference>
<evidence type="ECO:0000256" key="1">
    <source>
        <dbReference type="ARBA" id="ARBA00006611"/>
    </source>
</evidence>
<dbReference type="GO" id="GO:0016887">
    <property type="term" value="F:ATP hydrolysis activity"/>
    <property type="evidence" value="ECO:0007669"/>
    <property type="project" value="InterPro"/>
</dbReference>